<dbReference type="EMBL" id="BAFB01000214">
    <property type="protein sequence ID" value="GAB36377.1"/>
    <property type="molecule type" value="Genomic_DNA"/>
</dbReference>
<dbReference type="Gene3D" id="3.30.420.10">
    <property type="entry name" value="Ribonuclease H-like superfamily/Ribonuclease H"/>
    <property type="match status" value="1"/>
</dbReference>
<protein>
    <recommendedName>
        <fullName evidence="1">RNase H type-1 domain-containing protein</fullName>
    </recommendedName>
</protein>
<dbReference type="GO" id="GO:0004523">
    <property type="term" value="F:RNA-DNA hybrid ribonuclease activity"/>
    <property type="evidence" value="ECO:0007669"/>
    <property type="project" value="InterPro"/>
</dbReference>
<dbReference type="Pfam" id="PF00075">
    <property type="entry name" value="RNase_H"/>
    <property type="match status" value="1"/>
</dbReference>
<keyword evidence="3" id="KW-1185">Reference proteome</keyword>
<dbReference type="InterPro" id="IPR002156">
    <property type="entry name" value="RNaseH_domain"/>
</dbReference>
<dbReference type="SUPFAM" id="SSF53098">
    <property type="entry name" value="Ribonuclease H-like"/>
    <property type="match status" value="1"/>
</dbReference>
<sequence length="276" mass="29969">MQQSTGRAIEALAAIADSAGPRGETLAVCRIVDVGDRQLLDERVFCSERSGTAVADAYEHVADYLTARSAHANLFIQNTVARRWFAAQTHWHLSPAALSDSRMNEVLADAQQTLAAHARTRHAAAKPLRVATDASSRIGSPGAGIAFVTEHGSCRQAYLESVHSINDAELEAIEMALRTLKATKLLIVTDSLVSARWIRGESTPASSRTGRLLTRIHRLAADREVSVEWIKGHAGDPLNETADRLARAARRNADANVSREVQDQIRCSILHDLQAA</sequence>
<dbReference type="PROSITE" id="PS50879">
    <property type="entry name" value="RNASE_H_1"/>
    <property type="match status" value="1"/>
</dbReference>
<reference evidence="2" key="1">
    <citation type="submission" date="2012-02" db="EMBL/GenBank/DDBJ databases">
        <title>Whole genome shotgun sequence of Gordonia otitidis NBRC 100426.</title>
        <authorList>
            <person name="Yoshida I."/>
            <person name="Hosoyama A."/>
            <person name="Tsuchikane K."/>
            <person name="Katsumata H."/>
            <person name="Yamazaki S."/>
            <person name="Fujita N."/>
        </authorList>
    </citation>
    <scope>NUCLEOTIDE SEQUENCE [LARGE SCALE GENOMIC DNA]</scope>
    <source>
        <strain evidence="2">NBRC 100426</strain>
    </source>
</reference>
<dbReference type="GO" id="GO:0003676">
    <property type="term" value="F:nucleic acid binding"/>
    <property type="evidence" value="ECO:0007669"/>
    <property type="project" value="InterPro"/>
</dbReference>
<evidence type="ECO:0000313" key="3">
    <source>
        <dbReference type="Proteomes" id="UP000005038"/>
    </source>
</evidence>
<feature type="domain" description="RNase H type-1" evidence="1">
    <location>
        <begin position="124"/>
        <end position="251"/>
    </location>
</feature>
<dbReference type="InterPro" id="IPR012337">
    <property type="entry name" value="RNaseH-like_sf"/>
</dbReference>
<dbReference type="InterPro" id="IPR036397">
    <property type="entry name" value="RNaseH_sf"/>
</dbReference>
<evidence type="ECO:0000259" key="1">
    <source>
        <dbReference type="PROSITE" id="PS50879"/>
    </source>
</evidence>
<dbReference type="STRING" id="1108044.GOOTI_214_00030"/>
<proteinExistence type="predicted"/>
<gene>
    <name evidence="2" type="ORF">GOOTI_214_00030</name>
</gene>
<dbReference type="AlphaFoldDB" id="H5TSB9"/>
<organism evidence="2 3">
    <name type="scientific">Gordonia otitidis (strain DSM 44809 / CCUG 52243 / JCM 12355 / NBRC 100426 / IFM 10032)</name>
    <dbReference type="NCBI Taxonomy" id="1108044"/>
    <lineage>
        <taxon>Bacteria</taxon>
        <taxon>Bacillati</taxon>
        <taxon>Actinomycetota</taxon>
        <taxon>Actinomycetes</taxon>
        <taxon>Mycobacteriales</taxon>
        <taxon>Gordoniaceae</taxon>
        <taxon>Gordonia</taxon>
    </lineage>
</organism>
<accession>H5TSB9</accession>
<evidence type="ECO:0000313" key="2">
    <source>
        <dbReference type="EMBL" id="GAB36377.1"/>
    </source>
</evidence>
<dbReference type="Proteomes" id="UP000005038">
    <property type="component" value="Unassembled WGS sequence"/>
</dbReference>
<comment type="caution">
    <text evidence="2">The sequence shown here is derived from an EMBL/GenBank/DDBJ whole genome shotgun (WGS) entry which is preliminary data.</text>
</comment>
<name>H5TSB9_GORO1</name>